<organism evidence="2 3">
    <name type="scientific">Roridomyces roridus</name>
    <dbReference type="NCBI Taxonomy" id="1738132"/>
    <lineage>
        <taxon>Eukaryota</taxon>
        <taxon>Fungi</taxon>
        <taxon>Dikarya</taxon>
        <taxon>Basidiomycota</taxon>
        <taxon>Agaricomycotina</taxon>
        <taxon>Agaricomycetes</taxon>
        <taxon>Agaricomycetidae</taxon>
        <taxon>Agaricales</taxon>
        <taxon>Marasmiineae</taxon>
        <taxon>Mycenaceae</taxon>
        <taxon>Roridomyces</taxon>
    </lineage>
</organism>
<evidence type="ECO:0000313" key="3">
    <source>
        <dbReference type="Proteomes" id="UP001221142"/>
    </source>
</evidence>
<proteinExistence type="predicted"/>
<feature type="compositionally biased region" description="Basic and acidic residues" evidence="1">
    <location>
        <begin position="293"/>
        <end position="329"/>
    </location>
</feature>
<dbReference type="EMBL" id="JARKIF010000026">
    <property type="protein sequence ID" value="KAJ7614543.1"/>
    <property type="molecule type" value="Genomic_DNA"/>
</dbReference>
<feature type="region of interest" description="Disordered" evidence="1">
    <location>
        <begin position="86"/>
        <end position="113"/>
    </location>
</feature>
<reference evidence="2" key="1">
    <citation type="submission" date="2023-03" db="EMBL/GenBank/DDBJ databases">
        <title>Massive genome expansion in bonnet fungi (Mycena s.s.) driven by repeated elements and novel gene families across ecological guilds.</title>
        <authorList>
            <consortium name="Lawrence Berkeley National Laboratory"/>
            <person name="Harder C.B."/>
            <person name="Miyauchi S."/>
            <person name="Viragh M."/>
            <person name="Kuo A."/>
            <person name="Thoen E."/>
            <person name="Andreopoulos B."/>
            <person name="Lu D."/>
            <person name="Skrede I."/>
            <person name="Drula E."/>
            <person name="Henrissat B."/>
            <person name="Morin E."/>
            <person name="Kohler A."/>
            <person name="Barry K."/>
            <person name="LaButti K."/>
            <person name="Morin E."/>
            <person name="Salamov A."/>
            <person name="Lipzen A."/>
            <person name="Mereny Z."/>
            <person name="Hegedus B."/>
            <person name="Baldrian P."/>
            <person name="Stursova M."/>
            <person name="Weitz H."/>
            <person name="Taylor A."/>
            <person name="Grigoriev I.V."/>
            <person name="Nagy L.G."/>
            <person name="Martin F."/>
            <person name="Kauserud H."/>
        </authorList>
    </citation>
    <scope>NUCLEOTIDE SEQUENCE</scope>
    <source>
        <strain evidence="2">9284</strain>
    </source>
</reference>
<comment type="caution">
    <text evidence="2">The sequence shown here is derived from an EMBL/GenBank/DDBJ whole genome shotgun (WGS) entry which is preliminary data.</text>
</comment>
<dbReference type="Proteomes" id="UP001221142">
    <property type="component" value="Unassembled WGS sequence"/>
</dbReference>
<accession>A0AAD7B9Z6</accession>
<protein>
    <submittedName>
        <fullName evidence="2">Uncharacterized protein</fullName>
    </submittedName>
</protein>
<name>A0AAD7B9Z6_9AGAR</name>
<gene>
    <name evidence="2" type="ORF">FB45DRAFT_1110345</name>
</gene>
<keyword evidence="3" id="KW-1185">Reference proteome</keyword>
<feature type="region of interest" description="Disordered" evidence="1">
    <location>
        <begin position="279"/>
        <end position="329"/>
    </location>
</feature>
<evidence type="ECO:0000313" key="2">
    <source>
        <dbReference type="EMBL" id="KAJ7614543.1"/>
    </source>
</evidence>
<evidence type="ECO:0000256" key="1">
    <source>
        <dbReference type="SAM" id="MobiDB-lite"/>
    </source>
</evidence>
<feature type="region of interest" description="Disordered" evidence="1">
    <location>
        <begin position="145"/>
        <end position="170"/>
    </location>
</feature>
<dbReference type="AlphaFoldDB" id="A0AAD7B9Z6"/>
<sequence length="329" mass="37328">MSEKRRTSPPRATKVRYRFRPIRQPAKSLRYRWFRCILVARECRVREDGDQLGNLGSGPWWDAPVDHGGRTRISSRLKAGFDESDLTLSWGQPPDVPSVVKQPPRVRGQSEEVEGNFEIHTSSGSKHKQWRTRPSASQLEIEIEFQAQGNGGRASSESSESPARKRDADAVENRRRMILGGDIAGTDSTYVPEGESESERRCDKLADRDRDTKLDARCEIALKCRDWTKNVDRVLGPRVYGACMEGHGVWANVDERKSRVQDPIRCRVLPIRCYCDERKGDASDASSKKGHGKMLELERKTDKDKRGMSMGSSDKETKKAEPEPRMKGR</sequence>